<protein>
    <recommendedName>
        <fullName evidence="2">Inositol polyphosphate-related phosphatase domain-containing protein</fullName>
    </recommendedName>
</protein>
<feature type="compositionally biased region" description="Polar residues" evidence="1">
    <location>
        <begin position="143"/>
        <end position="162"/>
    </location>
</feature>
<dbReference type="Pfam" id="PF22669">
    <property type="entry name" value="Exo_endo_phos2"/>
    <property type="match status" value="1"/>
</dbReference>
<name>A0A7S1KRB9_9EUKA</name>
<evidence type="ECO:0000313" key="3">
    <source>
        <dbReference type="EMBL" id="CAD9080851.1"/>
    </source>
</evidence>
<sequence length="642" mass="71720">MSESESHPNLLKLSKKDEALVTKQNHHNATTIRPHSSGSSPKRSFGSNLKVFVSEESPSFMPSAEDEYSSHHDPIIADDSPVDSPNTQSPHSTSFLLKNSQKSDTWKSLALGASPLRKFNTENNKPRIELDGTHEIDSEQIEQEQTVLQPNTSSSHTEDQSPLSAAVFKEIPATETRTQSDGSTPSTITSPAQGSSSSTAATTISSTTNSRISLLRPTSPLVTPHQTSYASREIARPQSEILDIIREQKEGKVRKISLLSHLKHSFGLRTPESPKKTSILTLQDMKTATEAGLLNEGQSDPLRRPLPPLSTTSIIHFDNENQLRTKIITWNMDGHMPVDEDVDDLRRFLEPEVHHIYAIGTQNCERSAFASFFVQQKIEWEQMLCELLGPCYVALASSTLLSTHLIVFVRKDLLPWISNLFTSQVATGFLNEVGNRGATSVSFNLGATSFIFINAHFPGGQNSTEQRNRAYEKIIDLIAYKGKTKDGNIFREINRIFFFGDLNYRVNGNRGIVDSVLTKGTMHIMLQNDQLTLMRAEGRAFNVFVENDIEFKPTFKFAPERNVYDDGEKQSIPSWADRVLWVPNNDNIQQLSYEACFQIRCSSHRPVGARFLSTVDVRLYKPLSESTRSQPLLATSHACSVQ</sequence>
<dbReference type="Gene3D" id="3.60.10.10">
    <property type="entry name" value="Endonuclease/exonuclease/phosphatase"/>
    <property type="match status" value="1"/>
</dbReference>
<dbReference type="GO" id="GO:0004439">
    <property type="term" value="F:phosphatidylinositol-4,5-bisphosphate 5-phosphatase activity"/>
    <property type="evidence" value="ECO:0007669"/>
    <property type="project" value="TreeGrafter"/>
</dbReference>
<dbReference type="GO" id="GO:0046856">
    <property type="term" value="P:phosphatidylinositol dephosphorylation"/>
    <property type="evidence" value="ECO:0007669"/>
    <property type="project" value="InterPro"/>
</dbReference>
<evidence type="ECO:0000259" key="2">
    <source>
        <dbReference type="SMART" id="SM00128"/>
    </source>
</evidence>
<dbReference type="InterPro" id="IPR036691">
    <property type="entry name" value="Endo/exonu/phosph_ase_sf"/>
</dbReference>
<dbReference type="SUPFAM" id="SSF56219">
    <property type="entry name" value="DNase I-like"/>
    <property type="match status" value="1"/>
</dbReference>
<dbReference type="SMART" id="SM00128">
    <property type="entry name" value="IPPc"/>
    <property type="match status" value="1"/>
</dbReference>
<organism evidence="3">
    <name type="scientific">Percolomonas cosmopolitus</name>
    <dbReference type="NCBI Taxonomy" id="63605"/>
    <lineage>
        <taxon>Eukaryota</taxon>
        <taxon>Discoba</taxon>
        <taxon>Heterolobosea</taxon>
        <taxon>Tetramitia</taxon>
        <taxon>Eutetramitia</taxon>
        <taxon>Percolomonadidae</taxon>
        <taxon>Percolomonas</taxon>
    </lineage>
</organism>
<gene>
    <name evidence="3" type="ORF">PCOS0759_LOCUS4091</name>
</gene>
<feature type="domain" description="Inositol polyphosphate-related phosphatase" evidence="2">
    <location>
        <begin position="321"/>
        <end position="619"/>
    </location>
</feature>
<dbReference type="EMBL" id="HBGD01004929">
    <property type="protein sequence ID" value="CAD9080851.1"/>
    <property type="molecule type" value="Transcribed_RNA"/>
</dbReference>
<dbReference type="PANTHER" id="PTHR11200">
    <property type="entry name" value="INOSITOL 5-PHOSPHATASE"/>
    <property type="match status" value="1"/>
</dbReference>
<dbReference type="InterPro" id="IPR000300">
    <property type="entry name" value="IPPc"/>
</dbReference>
<feature type="compositionally biased region" description="Low complexity" evidence="1">
    <location>
        <begin position="33"/>
        <end position="47"/>
    </location>
</feature>
<feature type="compositionally biased region" description="Polar residues" evidence="1">
    <location>
        <begin position="220"/>
        <end position="230"/>
    </location>
</feature>
<dbReference type="InterPro" id="IPR046985">
    <property type="entry name" value="IP5"/>
</dbReference>
<dbReference type="PANTHER" id="PTHR11200:SF275">
    <property type="entry name" value="LD06095P"/>
    <property type="match status" value="1"/>
</dbReference>
<feature type="region of interest" description="Disordered" evidence="1">
    <location>
        <begin position="117"/>
        <end position="162"/>
    </location>
</feature>
<feature type="region of interest" description="Disordered" evidence="1">
    <location>
        <begin position="1"/>
        <end position="98"/>
    </location>
</feature>
<evidence type="ECO:0000256" key="1">
    <source>
        <dbReference type="SAM" id="MobiDB-lite"/>
    </source>
</evidence>
<feature type="compositionally biased region" description="Basic and acidic residues" evidence="1">
    <location>
        <begin position="124"/>
        <end position="137"/>
    </location>
</feature>
<accession>A0A7S1KRB9</accession>
<reference evidence="3" key="1">
    <citation type="submission" date="2021-01" db="EMBL/GenBank/DDBJ databases">
        <authorList>
            <person name="Corre E."/>
            <person name="Pelletier E."/>
            <person name="Niang G."/>
            <person name="Scheremetjew M."/>
            <person name="Finn R."/>
            <person name="Kale V."/>
            <person name="Holt S."/>
            <person name="Cochrane G."/>
            <person name="Meng A."/>
            <person name="Brown T."/>
            <person name="Cohen L."/>
        </authorList>
    </citation>
    <scope>NUCLEOTIDE SEQUENCE</scope>
    <source>
        <strain evidence="3">WS</strain>
    </source>
</reference>
<dbReference type="AlphaFoldDB" id="A0A7S1KRB9"/>
<feature type="compositionally biased region" description="Low complexity" evidence="1">
    <location>
        <begin position="186"/>
        <end position="213"/>
    </location>
</feature>
<feature type="compositionally biased region" description="Polar residues" evidence="1">
    <location>
        <begin position="175"/>
        <end position="185"/>
    </location>
</feature>
<feature type="region of interest" description="Disordered" evidence="1">
    <location>
        <begin position="174"/>
        <end position="234"/>
    </location>
</feature>
<feature type="compositionally biased region" description="Polar residues" evidence="1">
    <location>
        <begin position="83"/>
        <end position="98"/>
    </location>
</feature>
<proteinExistence type="predicted"/>